<keyword evidence="4" id="KW-1185">Reference proteome</keyword>
<feature type="chain" id="PRO_5034670897" evidence="2">
    <location>
        <begin position="26"/>
        <end position="516"/>
    </location>
</feature>
<name>A0A8H4R3X5_9HELO</name>
<keyword evidence="2" id="KW-0732">Signal</keyword>
<evidence type="ECO:0000313" key="4">
    <source>
        <dbReference type="Proteomes" id="UP000566819"/>
    </source>
</evidence>
<dbReference type="AlphaFoldDB" id="A0A8H4R3X5"/>
<evidence type="ECO:0000313" key="3">
    <source>
        <dbReference type="EMBL" id="KAF4622817.1"/>
    </source>
</evidence>
<feature type="signal peptide" evidence="2">
    <location>
        <begin position="1"/>
        <end position="25"/>
    </location>
</feature>
<feature type="compositionally biased region" description="Acidic residues" evidence="1">
    <location>
        <begin position="409"/>
        <end position="420"/>
    </location>
</feature>
<accession>A0A8H4R3X5</accession>
<evidence type="ECO:0000256" key="1">
    <source>
        <dbReference type="SAM" id="MobiDB-lite"/>
    </source>
</evidence>
<feature type="region of interest" description="Disordered" evidence="1">
    <location>
        <begin position="406"/>
        <end position="516"/>
    </location>
</feature>
<feature type="compositionally biased region" description="Basic and acidic residues" evidence="1">
    <location>
        <begin position="473"/>
        <end position="488"/>
    </location>
</feature>
<feature type="region of interest" description="Disordered" evidence="1">
    <location>
        <begin position="256"/>
        <end position="289"/>
    </location>
</feature>
<evidence type="ECO:0000256" key="2">
    <source>
        <dbReference type="SAM" id="SignalP"/>
    </source>
</evidence>
<feature type="region of interest" description="Disordered" evidence="1">
    <location>
        <begin position="307"/>
        <end position="332"/>
    </location>
</feature>
<feature type="compositionally biased region" description="Basic and acidic residues" evidence="1">
    <location>
        <begin position="447"/>
        <end position="465"/>
    </location>
</feature>
<proteinExistence type="predicted"/>
<dbReference type="OrthoDB" id="10646643at2759"/>
<dbReference type="EMBL" id="JAAMPI010001817">
    <property type="protein sequence ID" value="KAF4622817.1"/>
    <property type="molecule type" value="Genomic_DNA"/>
</dbReference>
<comment type="caution">
    <text evidence="3">The sequence shown here is derived from an EMBL/GenBank/DDBJ whole genome shotgun (WGS) entry which is preliminary data.</text>
</comment>
<organism evidence="3 4">
    <name type="scientific">Cudoniella acicularis</name>
    <dbReference type="NCBI Taxonomy" id="354080"/>
    <lineage>
        <taxon>Eukaryota</taxon>
        <taxon>Fungi</taxon>
        <taxon>Dikarya</taxon>
        <taxon>Ascomycota</taxon>
        <taxon>Pezizomycotina</taxon>
        <taxon>Leotiomycetes</taxon>
        <taxon>Helotiales</taxon>
        <taxon>Tricladiaceae</taxon>
        <taxon>Cudoniella</taxon>
    </lineage>
</organism>
<dbReference type="Proteomes" id="UP000566819">
    <property type="component" value="Unassembled WGS sequence"/>
</dbReference>
<gene>
    <name evidence="3" type="ORF">G7Y89_g14208</name>
</gene>
<protein>
    <submittedName>
        <fullName evidence="3">Uncharacterized protein</fullName>
    </submittedName>
</protein>
<sequence length="516" mass="56319">MRFSLALIAYVAMLLDFGVNVGVNAIPTPESVKTEAGLHQLGARADGINLITRYLKTNNKGYGTNPYPAAPDSTKAGNTVEIKDTRYKAIHGPYVAVPNEGTLKVEAKAGTSKVNSDHVFEIQTLSRFMKLHVLVKPLNGFFLANHQAKFFESGSAAERAADPNYKNSVYHGSLYQHLIKQLGSIDHLDRLALLDTPTNSVKGNLWGMKALGLPTDPLQAAYQIERLNNYMVSEKDAWCAAATGMIKELNEFREARKSPAQTTLTHRPAPPHTKRTSPKKPDPKTPRPQRAAVFGVNYALTPVTGVASPLESNDEDYNEKPPPQANGDLNRGGLTGDYAIPIDLDYNDDFVEFLNAEVKTAGANLKKEFTAVQVKLSAADRPKFKDFSVTFVKALLDCEAMKDHKAVEPVDEPSSDEDSGNESPTEEANKRKQAAAAKKKQQEEEEAAKKKGEPSDTKGKGKEPQTGEGSETAEEKKKKLEAAKEAAKKKGKPPPTPVKKPAKPTKPKPKDDPKKD</sequence>
<reference evidence="3 4" key="1">
    <citation type="submission" date="2020-03" db="EMBL/GenBank/DDBJ databases">
        <title>Draft Genome Sequence of Cudoniella acicularis.</title>
        <authorList>
            <person name="Buettner E."/>
            <person name="Kellner H."/>
        </authorList>
    </citation>
    <scope>NUCLEOTIDE SEQUENCE [LARGE SCALE GENOMIC DNA]</scope>
    <source>
        <strain evidence="3 4">DSM 108380</strain>
    </source>
</reference>